<evidence type="ECO:0000313" key="2">
    <source>
        <dbReference type="Proteomes" id="UP000095283"/>
    </source>
</evidence>
<dbReference type="WBParaSite" id="Hba_05456">
    <property type="protein sequence ID" value="Hba_05456"/>
    <property type="gene ID" value="Hba_05456"/>
</dbReference>
<keyword evidence="2" id="KW-1185">Reference proteome</keyword>
<name>A0A1I7WK91_HETBA</name>
<keyword evidence="1" id="KW-1133">Transmembrane helix</keyword>
<dbReference type="Proteomes" id="UP000095283">
    <property type="component" value="Unplaced"/>
</dbReference>
<keyword evidence="1" id="KW-0812">Transmembrane</keyword>
<dbReference type="AlphaFoldDB" id="A0A1I7WK91"/>
<proteinExistence type="predicted"/>
<keyword evidence="1" id="KW-0472">Membrane</keyword>
<feature type="transmembrane region" description="Helical" evidence="1">
    <location>
        <begin position="55"/>
        <end position="73"/>
    </location>
</feature>
<protein>
    <submittedName>
        <fullName evidence="3">Reverse transcriptase domain-containing protein</fullName>
    </submittedName>
</protein>
<evidence type="ECO:0000256" key="1">
    <source>
        <dbReference type="SAM" id="Phobius"/>
    </source>
</evidence>
<organism evidence="2 3">
    <name type="scientific">Heterorhabditis bacteriophora</name>
    <name type="common">Entomopathogenic nematode worm</name>
    <dbReference type="NCBI Taxonomy" id="37862"/>
    <lineage>
        <taxon>Eukaryota</taxon>
        <taxon>Metazoa</taxon>
        <taxon>Ecdysozoa</taxon>
        <taxon>Nematoda</taxon>
        <taxon>Chromadorea</taxon>
        <taxon>Rhabditida</taxon>
        <taxon>Rhabditina</taxon>
        <taxon>Rhabditomorpha</taxon>
        <taxon>Strongyloidea</taxon>
        <taxon>Heterorhabditidae</taxon>
        <taxon>Heterorhabditis</taxon>
    </lineage>
</organism>
<sequence length="88" mass="10353">MSCFHYSNVAYNSANAANVLSILARRGSFRNHYGSYSFDLRYAFNEILLRLNNSYYYYLWHIFFCYICGTYSCRSIIGINFDAYATND</sequence>
<evidence type="ECO:0000313" key="3">
    <source>
        <dbReference type="WBParaSite" id="Hba_05456"/>
    </source>
</evidence>
<accession>A0A1I7WK91</accession>
<reference evidence="3" key="1">
    <citation type="submission" date="2016-11" db="UniProtKB">
        <authorList>
            <consortium name="WormBaseParasite"/>
        </authorList>
    </citation>
    <scope>IDENTIFICATION</scope>
</reference>